<dbReference type="OrthoDB" id="6429739at2759"/>
<evidence type="ECO:0000313" key="3">
    <source>
        <dbReference type="EMBL" id="OTF77499.1"/>
    </source>
</evidence>
<comment type="caution">
    <text evidence="3">The sequence shown here is derived from an EMBL/GenBank/DDBJ whole genome shotgun (WGS) entry which is preliminary data.</text>
</comment>
<reference evidence="3 4" key="1">
    <citation type="submission" date="2017-03" db="EMBL/GenBank/DDBJ databases">
        <title>Genome Survey of Euroglyphus maynei.</title>
        <authorList>
            <person name="Arlian L.G."/>
            <person name="Morgan M.S."/>
            <person name="Rider S.D."/>
        </authorList>
    </citation>
    <scope>NUCLEOTIDE SEQUENCE [LARGE SCALE GENOMIC DNA]</scope>
    <source>
        <strain evidence="3">Arlian Lab</strain>
        <tissue evidence="3">Whole body</tissue>
    </source>
</reference>
<sequence length="147" mass="16778">MYALLLVVIGAMITIGDMDKATNDHDHLYSIFITTIGIGFLIFIHVNVQRHKRFVLRWQQRRKELIESPLLMDSNDDNVGIGVSKECDSVSVTTAVIFNRVYQMNDGHNRLDDLDDSTRQLLNGYRFLTGKHSGSFFLKIGMTCKLL</sequence>
<feature type="chain" id="PRO_5012169509" evidence="2">
    <location>
        <begin position="19"/>
        <end position="147"/>
    </location>
</feature>
<proteinExistence type="predicted"/>
<dbReference type="EMBL" id="MUJZ01032282">
    <property type="protein sequence ID" value="OTF77499.1"/>
    <property type="molecule type" value="Genomic_DNA"/>
</dbReference>
<gene>
    <name evidence="3" type="ORF">BLA29_013404</name>
</gene>
<keyword evidence="1" id="KW-0472">Membrane</keyword>
<dbReference type="AlphaFoldDB" id="A0A1Y3B9G0"/>
<feature type="non-terminal residue" evidence="3">
    <location>
        <position position="147"/>
    </location>
</feature>
<dbReference type="Proteomes" id="UP000194236">
    <property type="component" value="Unassembled WGS sequence"/>
</dbReference>
<keyword evidence="2" id="KW-0732">Signal</keyword>
<feature type="signal peptide" evidence="2">
    <location>
        <begin position="1"/>
        <end position="18"/>
    </location>
</feature>
<protein>
    <submittedName>
        <fullName evidence="3">Otopetrin-3-like protein</fullName>
    </submittedName>
</protein>
<keyword evidence="1" id="KW-1133">Transmembrane helix</keyword>
<accession>A0A1Y3B9G0</accession>
<keyword evidence="4" id="KW-1185">Reference proteome</keyword>
<evidence type="ECO:0000313" key="4">
    <source>
        <dbReference type="Proteomes" id="UP000194236"/>
    </source>
</evidence>
<keyword evidence="1" id="KW-0812">Transmembrane</keyword>
<evidence type="ECO:0000256" key="2">
    <source>
        <dbReference type="SAM" id="SignalP"/>
    </source>
</evidence>
<organism evidence="3 4">
    <name type="scientific">Euroglyphus maynei</name>
    <name type="common">Mayne's house dust mite</name>
    <dbReference type="NCBI Taxonomy" id="6958"/>
    <lineage>
        <taxon>Eukaryota</taxon>
        <taxon>Metazoa</taxon>
        <taxon>Ecdysozoa</taxon>
        <taxon>Arthropoda</taxon>
        <taxon>Chelicerata</taxon>
        <taxon>Arachnida</taxon>
        <taxon>Acari</taxon>
        <taxon>Acariformes</taxon>
        <taxon>Sarcoptiformes</taxon>
        <taxon>Astigmata</taxon>
        <taxon>Psoroptidia</taxon>
        <taxon>Analgoidea</taxon>
        <taxon>Pyroglyphidae</taxon>
        <taxon>Pyroglyphinae</taxon>
        <taxon>Euroglyphus</taxon>
    </lineage>
</organism>
<name>A0A1Y3B9G0_EURMA</name>
<feature type="transmembrane region" description="Helical" evidence="1">
    <location>
        <begin position="28"/>
        <end position="48"/>
    </location>
</feature>
<evidence type="ECO:0000256" key="1">
    <source>
        <dbReference type="SAM" id="Phobius"/>
    </source>
</evidence>